<accession>A0A9Q3ACG3</accession>
<organism evidence="9 10">
    <name type="scientific">Pseudomonas aegrilactucae</name>
    <dbReference type="NCBI Taxonomy" id="2854028"/>
    <lineage>
        <taxon>Bacteria</taxon>
        <taxon>Pseudomonadati</taxon>
        <taxon>Pseudomonadota</taxon>
        <taxon>Gammaproteobacteria</taxon>
        <taxon>Pseudomonadales</taxon>
        <taxon>Pseudomonadaceae</taxon>
        <taxon>Pseudomonas</taxon>
    </lineage>
</organism>
<evidence type="ECO:0000256" key="4">
    <source>
        <dbReference type="ARBA" id="ARBA00023136"/>
    </source>
</evidence>
<sequence>MKRLALVGAGLLLSACQMVGPDYSVPKGAAVNRTDLQGALRSDADSVVSAPVPADWWHLYQDPRLDALVAQALAANTELRVAAANIARARAQVEEAEAQGGFNGGVKLGAQRLQESGEAFLQPDKVPVANIGEAILSASYQFDLWGTLKRGVEAAQAHADATQAAADTARITLVADVVRAYTQVCAANEEYHIARQSLDLQEQSVTLTQRLRDAGRGDETQVTRTQTQFKSLRAELPRYQAMREAGLYTLSMLLAKPLEQLPAGTAQCAELPHLAQLLPVGDGAALLKRRPDIRQAERSLAAATAGIGVATGQLYPDISIGAQVGTIGILENLGKPATNRWGFGPLLTWTVPTNGSRARIREAEASTQAALAQFDGVVLNAIRETQTSLAQYSALLDRRDALAEAERSAQLAADQTHRFFKAGRESFLADLQATRTYTDMRAQLAAANTQVAVGQIGLFLALGGGW</sequence>
<keyword evidence="4 8" id="KW-0472">Membrane</keyword>
<evidence type="ECO:0000256" key="1">
    <source>
        <dbReference type="ARBA" id="ARBA00007613"/>
    </source>
</evidence>
<dbReference type="InterPro" id="IPR010131">
    <property type="entry name" value="MdtP/NodT-like"/>
</dbReference>
<dbReference type="RefSeq" id="WP_217974433.1">
    <property type="nucleotide sequence ID" value="NZ_JAHTBI010000018.1"/>
</dbReference>
<keyword evidence="6" id="KW-0998">Cell outer membrane</keyword>
<comment type="subcellular location">
    <subcellularLocation>
        <location evidence="8">Cell outer membrane</location>
        <topology evidence="8">Lipid-anchor</topology>
    </subcellularLocation>
</comment>
<dbReference type="PROSITE" id="PS51257">
    <property type="entry name" value="PROKAR_LIPOPROTEIN"/>
    <property type="match status" value="1"/>
</dbReference>
<keyword evidence="5 8" id="KW-0564">Palmitate</keyword>
<evidence type="ECO:0000256" key="7">
    <source>
        <dbReference type="ARBA" id="ARBA00023288"/>
    </source>
</evidence>
<protein>
    <submittedName>
        <fullName evidence="9">TolC family protein</fullName>
    </submittedName>
</protein>
<evidence type="ECO:0000313" key="9">
    <source>
        <dbReference type="EMBL" id="MBV6286710.1"/>
    </source>
</evidence>
<evidence type="ECO:0000256" key="2">
    <source>
        <dbReference type="ARBA" id="ARBA00022452"/>
    </source>
</evidence>
<comment type="similarity">
    <text evidence="1 8">Belongs to the outer membrane factor (OMF) (TC 1.B.17) family.</text>
</comment>
<keyword evidence="3 8" id="KW-0812">Transmembrane</keyword>
<reference evidence="9" key="1">
    <citation type="journal article" date="2022" name="Int. J. Syst. Evol. Microbiol.">
        <title>Pseudomonas aegrilactucae sp. nov. and Pseudomonas morbosilactucae sp. nov., pathogens causing bacterial rot of lettuce in Japan.</title>
        <authorList>
            <person name="Sawada H."/>
            <person name="Fujikawa T."/>
            <person name="Satou M."/>
        </authorList>
    </citation>
    <scope>NUCLEOTIDE SEQUENCE</scope>
    <source>
        <strain evidence="9">MAFF 301350</strain>
    </source>
</reference>
<dbReference type="Proteomes" id="UP001106592">
    <property type="component" value="Unassembled WGS sequence"/>
</dbReference>
<keyword evidence="7 8" id="KW-0449">Lipoprotein</keyword>
<evidence type="ECO:0000256" key="5">
    <source>
        <dbReference type="ARBA" id="ARBA00023139"/>
    </source>
</evidence>
<dbReference type="Pfam" id="PF02321">
    <property type="entry name" value="OEP"/>
    <property type="match status" value="2"/>
</dbReference>
<gene>
    <name evidence="9" type="ORF">KUO17_06615</name>
</gene>
<dbReference type="AlphaFoldDB" id="A0A9Q3ACG3"/>
<dbReference type="InterPro" id="IPR003423">
    <property type="entry name" value="OMP_efflux"/>
</dbReference>
<dbReference type="GO" id="GO:0009279">
    <property type="term" value="C:cell outer membrane"/>
    <property type="evidence" value="ECO:0007669"/>
    <property type="project" value="UniProtKB-SubCell"/>
</dbReference>
<evidence type="ECO:0000256" key="8">
    <source>
        <dbReference type="RuleBase" id="RU362097"/>
    </source>
</evidence>
<keyword evidence="2 8" id="KW-1134">Transmembrane beta strand</keyword>
<dbReference type="EMBL" id="JAHTBI010000018">
    <property type="protein sequence ID" value="MBV6286710.1"/>
    <property type="molecule type" value="Genomic_DNA"/>
</dbReference>
<keyword evidence="10" id="KW-1185">Reference proteome</keyword>
<dbReference type="NCBIfam" id="TIGR01845">
    <property type="entry name" value="outer_NodT"/>
    <property type="match status" value="1"/>
</dbReference>
<comment type="caution">
    <text evidence="9">The sequence shown here is derived from an EMBL/GenBank/DDBJ whole genome shotgun (WGS) entry which is preliminary data.</text>
</comment>
<proteinExistence type="inferred from homology"/>
<name>A0A9Q3ACG3_9PSED</name>
<dbReference type="GO" id="GO:0015562">
    <property type="term" value="F:efflux transmembrane transporter activity"/>
    <property type="evidence" value="ECO:0007669"/>
    <property type="project" value="InterPro"/>
</dbReference>
<evidence type="ECO:0000256" key="6">
    <source>
        <dbReference type="ARBA" id="ARBA00023237"/>
    </source>
</evidence>
<reference evidence="9" key="2">
    <citation type="journal article" date="2023" name="Plant Pathol.">
        <title>Dismantling and reorganizing Pseudomonas marginalis sensu#lato.</title>
        <authorList>
            <person name="Sawada H."/>
            <person name="Fujikawa T."/>
            <person name="Satou M."/>
        </authorList>
    </citation>
    <scope>NUCLEOTIDE SEQUENCE</scope>
    <source>
        <strain evidence="9">MAFF 301350</strain>
    </source>
</reference>
<dbReference type="PANTHER" id="PTHR30203:SF21">
    <property type="entry name" value="OUTER MEMBRANE COMPONENT OF MULTIDRUG EFFLUX PUMP-RELATED"/>
    <property type="match status" value="1"/>
</dbReference>
<evidence type="ECO:0000313" key="10">
    <source>
        <dbReference type="Proteomes" id="UP001106592"/>
    </source>
</evidence>
<evidence type="ECO:0000256" key="3">
    <source>
        <dbReference type="ARBA" id="ARBA00022692"/>
    </source>
</evidence>
<dbReference type="PANTHER" id="PTHR30203">
    <property type="entry name" value="OUTER MEMBRANE CATION EFFLUX PROTEIN"/>
    <property type="match status" value="1"/>
</dbReference>